<dbReference type="EMBL" id="JAHUZB010000002">
    <property type="protein sequence ID" value="MBV7390047.1"/>
    <property type="molecule type" value="Genomic_DNA"/>
</dbReference>
<protein>
    <submittedName>
        <fullName evidence="1">InlB B-repeat-containing protein</fullName>
    </submittedName>
</protein>
<dbReference type="Pfam" id="PF09479">
    <property type="entry name" value="Flg_new"/>
    <property type="match status" value="1"/>
</dbReference>
<dbReference type="InterPro" id="IPR013378">
    <property type="entry name" value="InlB-like_B-rpt"/>
</dbReference>
<comment type="caution">
    <text evidence="1">The sequence shown here is derived from an EMBL/GenBank/DDBJ whole genome shotgun (WGS) entry which is preliminary data.</text>
</comment>
<accession>A0ABS6TAX9</accession>
<gene>
    <name evidence="1" type="ORF">KUA55_05090</name>
</gene>
<keyword evidence="2" id="KW-1185">Reference proteome</keyword>
<evidence type="ECO:0000313" key="2">
    <source>
        <dbReference type="Proteomes" id="UP000774130"/>
    </source>
</evidence>
<evidence type="ECO:0000313" key="1">
    <source>
        <dbReference type="EMBL" id="MBV7390047.1"/>
    </source>
</evidence>
<proteinExistence type="predicted"/>
<dbReference type="RefSeq" id="WP_218325100.1">
    <property type="nucleotide sequence ID" value="NZ_JAHUZB010000002.1"/>
</dbReference>
<name>A0ABS6TAX9_9ENTE</name>
<reference evidence="1 2" key="1">
    <citation type="submission" date="2021-06" db="EMBL/GenBank/DDBJ databases">
        <title>Enterococcus alishanensis sp. nov., a novel lactic acid bacterium isolated from fresh coffee beans.</title>
        <authorList>
            <person name="Chen Y.-S."/>
        </authorList>
    </citation>
    <scope>NUCLEOTIDE SEQUENCE [LARGE SCALE GENOMIC DNA]</scope>
    <source>
        <strain evidence="1 2">ALS3</strain>
    </source>
</reference>
<organism evidence="1 2">
    <name type="scientific">Enterococcus alishanensis</name>
    <dbReference type="NCBI Taxonomy" id="1303817"/>
    <lineage>
        <taxon>Bacteria</taxon>
        <taxon>Bacillati</taxon>
        <taxon>Bacillota</taxon>
        <taxon>Bacilli</taxon>
        <taxon>Lactobacillales</taxon>
        <taxon>Enterococcaceae</taxon>
        <taxon>Enterococcus</taxon>
    </lineage>
</organism>
<dbReference type="Proteomes" id="UP000774130">
    <property type="component" value="Unassembled WGS sequence"/>
</dbReference>
<sequence length="77" mass="8597">MYLGIFDKNAADATETMNNQTVSYDKDTNLNMNQHKPSGDFFTGWTTNSDGSGDTYEDKVSMKNLAEVDESITLYAQ</sequence>